<comment type="caution">
    <text evidence="1">The sequence shown here is derived from an EMBL/GenBank/DDBJ whole genome shotgun (WGS) entry which is preliminary data.</text>
</comment>
<dbReference type="EMBL" id="LAZR01000751">
    <property type="protein sequence ID" value="KKN58682.1"/>
    <property type="molecule type" value="Genomic_DNA"/>
</dbReference>
<accession>A0A0F9S8S0</accession>
<gene>
    <name evidence="1" type="ORF">LCGC14_0549740</name>
</gene>
<proteinExistence type="predicted"/>
<name>A0A0F9S8S0_9ZZZZ</name>
<protein>
    <submittedName>
        <fullName evidence="1">Uncharacterized protein</fullName>
    </submittedName>
</protein>
<evidence type="ECO:0000313" key="1">
    <source>
        <dbReference type="EMBL" id="KKN58682.1"/>
    </source>
</evidence>
<dbReference type="AlphaFoldDB" id="A0A0F9S8S0"/>
<reference evidence="1" key="1">
    <citation type="journal article" date="2015" name="Nature">
        <title>Complex archaea that bridge the gap between prokaryotes and eukaryotes.</title>
        <authorList>
            <person name="Spang A."/>
            <person name="Saw J.H."/>
            <person name="Jorgensen S.L."/>
            <person name="Zaremba-Niedzwiedzka K."/>
            <person name="Martijn J."/>
            <person name="Lind A.E."/>
            <person name="van Eijk R."/>
            <person name="Schleper C."/>
            <person name="Guy L."/>
            <person name="Ettema T.J."/>
        </authorList>
    </citation>
    <scope>NUCLEOTIDE SEQUENCE</scope>
</reference>
<sequence length="76" mass="8660">MKVIRILVYEGDEDWIRVSLSASNRAVLGEYKTPKGSIKEFYIQSPLPLSIDAPIDFIDAEKASAMIKEREFNAKR</sequence>
<organism evidence="1">
    <name type="scientific">marine sediment metagenome</name>
    <dbReference type="NCBI Taxonomy" id="412755"/>
    <lineage>
        <taxon>unclassified sequences</taxon>
        <taxon>metagenomes</taxon>
        <taxon>ecological metagenomes</taxon>
    </lineage>
</organism>